<keyword evidence="2" id="KW-0067">ATP-binding</keyword>
<dbReference type="AlphaFoldDB" id="A0A2U2MW93"/>
<dbReference type="PROSITE" id="PS50975">
    <property type="entry name" value="ATP_GRASP"/>
    <property type="match status" value="1"/>
</dbReference>
<dbReference type="GO" id="GO:0005524">
    <property type="term" value="F:ATP binding"/>
    <property type="evidence" value="ECO:0007669"/>
    <property type="project" value="UniProtKB-UniRule"/>
</dbReference>
<evidence type="ECO:0000259" key="3">
    <source>
        <dbReference type="PROSITE" id="PS50975"/>
    </source>
</evidence>
<dbReference type="OrthoDB" id="9800957at2"/>
<evidence type="ECO:0000256" key="2">
    <source>
        <dbReference type="PROSITE-ProRule" id="PRU00409"/>
    </source>
</evidence>
<keyword evidence="1" id="KW-0464">Manganese</keyword>
<dbReference type="GO" id="GO:0046872">
    <property type="term" value="F:metal ion binding"/>
    <property type="evidence" value="ECO:0007669"/>
    <property type="project" value="InterPro"/>
</dbReference>
<organism evidence="4 5">
    <name type="scientific">Sediminicurvatus halobius</name>
    <dbReference type="NCBI Taxonomy" id="2182432"/>
    <lineage>
        <taxon>Bacteria</taxon>
        <taxon>Pseudomonadati</taxon>
        <taxon>Pseudomonadota</taxon>
        <taxon>Gammaproteobacteria</taxon>
        <taxon>Chromatiales</taxon>
        <taxon>Ectothiorhodospiraceae</taxon>
        <taxon>Sediminicurvatus</taxon>
    </lineage>
</organism>
<dbReference type="Proteomes" id="UP000245474">
    <property type="component" value="Unassembled WGS sequence"/>
</dbReference>
<accession>A0A2U2MW93</accession>
<evidence type="ECO:0000256" key="1">
    <source>
        <dbReference type="ARBA" id="ARBA00023211"/>
    </source>
</evidence>
<name>A0A2U2MW93_9GAMM</name>
<dbReference type="SUPFAM" id="SSF56059">
    <property type="entry name" value="Glutathione synthetase ATP-binding domain-like"/>
    <property type="match status" value="1"/>
</dbReference>
<gene>
    <name evidence="4" type="ORF">DEM34_18355</name>
</gene>
<dbReference type="InterPro" id="IPR025839">
    <property type="entry name" value="RLAN_dom"/>
</dbReference>
<dbReference type="GO" id="GO:0016879">
    <property type="term" value="F:ligase activity, forming carbon-nitrogen bonds"/>
    <property type="evidence" value="ECO:0007669"/>
    <property type="project" value="TreeGrafter"/>
</dbReference>
<dbReference type="RefSeq" id="WP_109680281.1">
    <property type="nucleotide sequence ID" value="NZ_CP086615.1"/>
</dbReference>
<dbReference type="EMBL" id="QFFI01000051">
    <property type="protein sequence ID" value="PWG61082.1"/>
    <property type="molecule type" value="Genomic_DNA"/>
</dbReference>
<dbReference type="Pfam" id="PF14401">
    <property type="entry name" value="RLAN"/>
    <property type="match status" value="1"/>
</dbReference>
<dbReference type="Gene3D" id="3.30.1490.20">
    <property type="entry name" value="ATP-grasp fold, A domain"/>
    <property type="match status" value="1"/>
</dbReference>
<dbReference type="PANTHER" id="PTHR21621">
    <property type="entry name" value="RIBOSOMAL PROTEIN S6 MODIFICATION PROTEIN"/>
    <property type="match status" value="1"/>
</dbReference>
<evidence type="ECO:0000313" key="4">
    <source>
        <dbReference type="EMBL" id="PWG61082.1"/>
    </source>
</evidence>
<sequence>MTRTLIVVDDLRHWKPYSASEGVISADDYLFGEPGRAGAETRVINLCQSYRYLSTGYYVSLLAEARKQRVLPTVRTINDLSRKAIYGLETEDLDELLQRPLARSGTAPGDRLTLDIFFGTTPDPRFGELARQIFDAFSAPLLQVELRHQGRWRIASLRTLALPRLTVHQQGAFAEALDRFSGDVWRRPRARRRYRYDLAILHNPQEQLPPSNARALRNFQRVGRQLGIAVDLLTPKEFGRLAEYDALFIRETTAISDHTYRFAKKAEAEGMVVMDDPDSILRCTNKVYLADLLATHRVPTPATRILHKGRPADLAAAGETLGFPMVLKIPDGSFSRGVVKVPEPAELPEAAARLFERSDLILAQEFLVSDYDWRIGVLNGRPFYACQYFFPKGHWQIVQHGADGRVREGGSRTIAASDAPRAVLKVATRAAGLIGNGLYGVDVKQSGERAVVIEVNDNPNLDAGVEDGYLGDDLYRMILEEFIRRLERKRSLLPQA</sequence>
<dbReference type="Gene3D" id="3.30.470.20">
    <property type="entry name" value="ATP-grasp fold, B domain"/>
    <property type="match status" value="1"/>
</dbReference>
<dbReference type="InterPro" id="IPR011761">
    <property type="entry name" value="ATP-grasp"/>
</dbReference>
<keyword evidence="2" id="KW-0547">Nucleotide-binding</keyword>
<keyword evidence="4" id="KW-0436">Ligase</keyword>
<protein>
    <submittedName>
        <fullName evidence="4">RimK family alpha-L-glutamate ligase</fullName>
    </submittedName>
</protein>
<dbReference type="Pfam" id="PF08443">
    <property type="entry name" value="RimK"/>
    <property type="match status" value="1"/>
</dbReference>
<feature type="domain" description="ATP-grasp" evidence="3">
    <location>
        <begin position="290"/>
        <end position="483"/>
    </location>
</feature>
<proteinExistence type="predicted"/>
<evidence type="ECO:0000313" key="5">
    <source>
        <dbReference type="Proteomes" id="UP000245474"/>
    </source>
</evidence>
<dbReference type="GO" id="GO:0005737">
    <property type="term" value="C:cytoplasm"/>
    <property type="evidence" value="ECO:0007669"/>
    <property type="project" value="TreeGrafter"/>
</dbReference>
<dbReference type="PANTHER" id="PTHR21621:SF0">
    <property type="entry name" value="BETA-CITRYLGLUTAMATE SYNTHASE B-RELATED"/>
    <property type="match status" value="1"/>
</dbReference>
<reference evidence="4 5" key="1">
    <citation type="submission" date="2018-05" db="EMBL/GenBank/DDBJ databases">
        <title>Spiribacter halobius sp. nov., a moderately halophilic bacterium isolated from marine solar saltern.</title>
        <authorList>
            <person name="Zheng W.-S."/>
            <person name="Lu D.-C."/>
            <person name="Du Z.-J."/>
        </authorList>
    </citation>
    <scope>NUCLEOTIDE SEQUENCE [LARGE SCALE GENOMIC DNA]</scope>
    <source>
        <strain evidence="4 5">E85</strain>
    </source>
</reference>
<dbReference type="InterPro" id="IPR013651">
    <property type="entry name" value="ATP-grasp_RimK-type"/>
</dbReference>
<dbReference type="InterPro" id="IPR013815">
    <property type="entry name" value="ATP_grasp_subdomain_1"/>
</dbReference>
<keyword evidence="5" id="KW-1185">Reference proteome</keyword>
<comment type="caution">
    <text evidence="4">The sequence shown here is derived from an EMBL/GenBank/DDBJ whole genome shotgun (WGS) entry which is preliminary data.</text>
</comment>